<keyword evidence="3 5" id="KW-0032">Aminotransferase</keyword>
<dbReference type="SUPFAM" id="SSF53383">
    <property type="entry name" value="PLP-dependent transferases"/>
    <property type="match status" value="1"/>
</dbReference>
<dbReference type="InterPro" id="IPR015422">
    <property type="entry name" value="PyrdxlP-dep_Trfase_small"/>
</dbReference>
<name>A0A9D2KZ62_9FIRM</name>
<dbReference type="InterPro" id="IPR004838">
    <property type="entry name" value="NHTrfase_class1_PyrdxlP-BS"/>
</dbReference>
<dbReference type="PANTHER" id="PTHR42885">
    <property type="entry name" value="HISTIDINOL-PHOSPHATE AMINOTRANSFERASE-RELATED"/>
    <property type="match status" value="1"/>
</dbReference>
<gene>
    <name evidence="5" type="ORF">H9717_03980</name>
</gene>
<dbReference type="PANTHER" id="PTHR42885:SF1">
    <property type="entry name" value="THREONINE-PHOSPHATE DECARBOXYLASE"/>
    <property type="match status" value="1"/>
</dbReference>
<dbReference type="GO" id="GO:0008483">
    <property type="term" value="F:transaminase activity"/>
    <property type="evidence" value="ECO:0007669"/>
    <property type="project" value="UniProtKB-KW"/>
</dbReference>
<evidence type="ECO:0000313" key="6">
    <source>
        <dbReference type="Proteomes" id="UP000886858"/>
    </source>
</evidence>
<dbReference type="EC" id="2.6.1.-" evidence="3"/>
<dbReference type="InterPro" id="IPR015421">
    <property type="entry name" value="PyrdxlP-dep_Trfase_major"/>
</dbReference>
<evidence type="ECO:0000259" key="4">
    <source>
        <dbReference type="Pfam" id="PF00155"/>
    </source>
</evidence>
<feature type="domain" description="Aminotransferase class I/classII large" evidence="4">
    <location>
        <begin position="25"/>
        <end position="358"/>
    </location>
</feature>
<evidence type="ECO:0000256" key="3">
    <source>
        <dbReference type="RuleBase" id="RU000481"/>
    </source>
</evidence>
<dbReference type="InterPro" id="IPR004839">
    <property type="entry name" value="Aminotransferase_I/II_large"/>
</dbReference>
<keyword evidence="3" id="KW-0808">Transferase</keyword>
<evidence type="ECO:0000256" key="2">
    <source>
        <dbReference type="ARBA" id="ARBA00022898"/>
    </source>
</evidence>
<dbReference type="Proteomes" id="UP000886858">
    <property type="component" value="Unassembled WGS sequence"/>
</dbReference>
<comment type="cofactor">
    <cofactor evidence="1 3">
        <name>pyridoxal 5'-phosphate</name>
        <dbReference type="ChEBI" id="CHEBI:597326"/>
    </cofactor>
</comment>
<comment type="similarity">
    <text evidence="3">Belongs to the class-I pyridoxal-phosphate-dependent aminotransferase family.</text>
</comment>
<reference evidence="5" key="1">
    <citation type="journal article" date="2021" name="PeerJ">
        <title>Extensive microbial diversity within the chicken gut microbiome revealed by metagenomics and culture.</title>
        <authorList>
            <person name="Gilroy R."/>
            <person name="Ravi A."/>
            <person name="Getino M."/>
            <person name="Pursley I."/>
            <person name="Horton D.L."/>
            <person name="Alikhan N.F."/>
            <person name="Baker D."/>
            <person name="Gharbi K."/>
            <person name="Hall N."/>
            <person name="Watson M."/>
            <person name="Adriaenssens E.M."/>
            <person name="Foster-Nyarko E."/>
            <person name="Jarju S."/>
            <person name="Secka A."/>
            <person name="Antonio M."/>
            <person name="Oren A."/>
            <person name="Chaudhuri R.R."/>
            <person name="La Ragione R."/>
            <person name="Hildebrand F."/>
            <person name="Pallen M.J."/>
        </authorList>
    </citation>
    <scope>NUCLEOTIDE SEQUENCE</scope>
    <source>
        <strain evidence="5">CHK179-7159</strain>
    </source>
</reference>
<evidence type="ECO:0000313" key="5">
    <source>
        <dbReference type="EMBL" id="HJA92263.1"/>
    </source>
</evidence>
<dbReference type="AlphaFoldDB" id="A0A9D2KZ62"/>
<dbReference type="CDD" id="cd00609">
    <property type="entry name" value="AAT_like"/>
    <property type="match status" value="1"/>
</dbReference>
<dbReference type="GO" id="GO:0030170">
    <property type="term" value="F:pyridoxal phosphate binding"/>
    <property type="evidence" value="ECO:0007669"/>
    <property type="project" value="InterPro"/>
</dbReference>
<comment type="caution">
    <text evidence="5">The sequence shown here is derived from an EMBL/GenBank/DDBJ whole genome shotgun (WGS) entry which is preliminary data.</text>
</comment>
<protein>
    <recommendedName>
        <fullName evidence="3">Aminotransferase</fullName>
        <ecNumber evidence="3">2.6.1.-</ecNumber>
    </recommendedName>
</protein>
<dbReference type="EMBL" id="DWYY01000045">
    <property type="protein sequence ID" value="HJA92263.1"/>
    <property type="molecule type" value="Genomic_DNA"/>
</dbReference>
<dbReference type="InterPro" id="IPR015424">
    <property type="entry name" value="PyrdxlP-dep_Trfase"/>
</dbReference>
<dbReference type="PROSITE" id="PS00105">
    <property type="entry name" value="AA_TRANSFER_CLASS_1"/>
    <property type="match status" value="1"/>
</dbReference>
<proteinExistence type="inferred from homology"/>
<sequence>MAANTPFHGSDLEKIEQLYGIPKEKIIGFGSNVNPLGLSPRLKEYLAPRLDVLSSYPDREYTGLRKAIAAYTKADAAHVLCGNGSTELISACIRALSPERALLVSPSYSEYERELRLVGCVPDYFALSEERDFQPDTTELIRRLEETPSVRMLILCNPNNPTSGAFNVSGLRELLSFCQDAGIHVMVDETYAEFAPDVDSISAIPLAKEFSCLVVLRGISKFWAAPGLRLGYAVTSDAALRETVLSRKDPWTVSSLADLAGQFLFSDTTYIEETRSLISSERRRIQQALSGLAVKTYPCYANFILCRNLKKGVNAHVLFEAAIRQGMMIRDCSDFPGLNRDFFRFCFLLPKQNDRLLSCLSELLG</sequence>
<dbReference type="Pfam" id="PF00155">
    <property type="entry name" value="Aminotran_1_2"/>
    <property type="match status" value="1"/>
</dbReference>
<accession>A0A9D2KZ62</accession>
<evidence type="ECO:0000256" key="1">
    <source>
        <dbReference type="ARBA" id="ARBA00001933"/>
    </source>
</evidence>
<dbReference type="Gene3D" id="3.90.1150.10">
    <property type="entry name" value="Aspartate Aminotransferase, domain 1"/>
    <property type="match status" value="1"/>
</dbReference>
<dbReference type="Gene3D" id="3.40.640.10">
    <property type="entry name" value="Type I PLP-dependent aspartate aminotransferase-like (Major domain)"/>
    <property type="match status" value="1"/>
</dbReference>
<organism evidence="5 6">
    <name type="scientific">Candidatus Eisenbergiella merdipullorum</name>
    <dbReference type="NCBI Taxonomy" id="2838553"/>
    <lineage>
        <taxon>Bacteria</taxon>
        <taxon>Bacillati</taxon>
        <taxon>Bacillota</taxon>
        <taxon>Clostridia</taxon>
        <taxon>Lachnospirales</taxon>
        <taxon>Lachnospiraceae</taxon>
        <taxon>Eisenbergiella</taxon>
    </lineage>
</organism>
<reference evidence="5" key="2">
    <citation type="submission" date="2021-04" db="EMBL/GenBank/DDBJ databases">
        <authorList>
            <person name="Gilroy R."/>
        </authorList>
    </citation>
    <scope>NUCLEOTIDE SEQUENCE</scope>
    <source>
        <strain evidence="5">CHK179-7159</strain>
    </source>
</reference>
<keyword evidence="2" id="KW-0663">Pyridoxal phosphate</keyword>